<comment type="caution">
    <text evidence="18">The sequence shown here is derived from an EMBL/GenBank/DDBJ whole genome shotgun (WGS) entry which is preliminary data.</text>
</comment>
<dbReference type="GO" id="GO:0008270">
    <property type="term" value="F:zinc ion binding"/>
    <property type="evidence" value="ECO:0007669"/>
    <property type="project" value="UniProtKB-KW"/>
</dbReference>
<evidence type="ECO:0000256" key="9">
    <source>
        <dbReference type="ARBA" id="ARBA00022771"/>
    </source>
</evidence>
<dbReference type="EMBL" id="AGNL01004595">
    <property type="protein sequence ID" value="EJK73332.1"/>
    <property type="molecule type" value="Genomic_DNA"/>
</dbReference>
<proteinExistence type="predicted"/>
<dbReference type="InterPro" id="IPR001841">
    <property type="entry name" value="Znf_RING"/>
</dbReference>
<dbReference type="InterPro" id="IPR050731">
    <property type="entry name" value="HRD1_E3_ubiq-ligases"/>
</dbReference>
<evidence type="ECO:0000256" key="5">
    <source>
        <dbReference type="ARBA" id="ARBA00022679"/>
    </source>
</evidence>
<dbReference type="AlphaFoldDB" id="K0TNA2"/>
<dbReference type="GO" id="GO:0012505">
    <property type="term" value="C:endomembrane system"/>
    <property type="evidence" value="ECO:0007669"/>
    <property type="project" value="UniProtKB-SubCell"/>
</dbReference>
<feature type="domain" description="RING-type" evidence="17">
    <location>
        <begin position="223"/>
        <end position="266"/>
    </location>
</feature>
<keyword evidence="10" id="KW-0833">Ubl conjugation pathway</keyword>
<accession>K0TNA2</accession>
<keyword evidence="9 14" id="KW-0863">Zinc-finger</keyword>
<dbReference type="GO" id="GO:0043161">
    <property type="term" value="P:proteasome-mediated ubiquitin-dependent protein catabolic process"/>
    <property type="evidence" value="ECO:0007669"/>
    <property type="project" value="TreeGrafter"/>
</dbReference>
<dbReference type="GO" id="GO:0061630">
    <property type="term" value="F:ubiquitin protein ligase activity"/>
    <property type="evidence" value="ECO:0007669"/>
    <property type="project" value="UniProtKB-EC"/>
</dbReference>
<comment type="catalytic activity">
    <reaction evidence="1">
        <text>S-ubiquitinyl-[E2 ubiquitin-conjugating enzyme]-L-cysteine + [acceptor protein]-L-lysine = [E2 ubiquitin-conjugating enzyme]-L-cysteine + N(6)-ubiquitinyl-[acceptor protein]-L-lysine.</text>
        <dbReference type="EC" id="2.3.2.27"/>
    </reaction>
</comment>
<evidence type="ECO:0000256" key="7">
    <source>
        <dbReference type="ARBA" id="ARBA00022723"/>
    </source>
</evidence>
<evidence type="ECO:0000313" key="19">
    <source>
        <dbReference type="Proteomes" id="UP000266841"/>
    </source>
</evidence>
<keyword evidence="7" id="KW-0479">Metal-binding</keyword>
<keyword evidence="5" id="KW-0808">Transferase</keyword>
<reference evidence="18 19" key="1">
    <citation type="journal article" date="2012" name="Genome Biol.">
        <title>Genome and low-iron response of an oceanic diatom adapted to chronic iron limitation.</title>
        <authorList>
            <person name="Lommer M."/>
            <person name="Specht M."/>
            <person name="Roy A.S."/>
            <person name="Kraemer L."/>
            <person name="Andreson R."/>
            <person name="Gutowska M.A."/>
            <person name="Wolf J."/>
            <person name="Bergner S.V."/>
            <person name="Schilhabel M.B."/>
            <person name="Klostermeier U.C."/>
            <person name="Beiko R.G."/>
            <person name="Rosenstiel P."/>
            <person name="Hippler M."/>
            <person name="Laroche J."/>
        </authorList>
    </citation>
    <scope>NUCLEOTIDE SEQUENCE [LARGE SCALE GENOMIC DNA]</scope>
    <source>
        <strain evidence="18 19">CCMP1005</strain>
    </source>
</reference>
<keyword evidence="6 16" id="KW-0812">Transmembrane</keyword>
<dbReference type="Proteomes" id="UP000266841">
    <property type="component" value="Unassembled WGS sequence"/>
</dbReference>
<evidence type="ECO:0000256" key="13">
    <source>
        <dbReference type="ARBA" id="ARBA00023136"/>
    </source>
</evidence>
<dbReference type="EC" id="2.3.2.27" evidence="4"/>
<evidence type="ECO:0000256" key="11">
    <source>
        <dbReference type="ARBA" id="ARBA00022833"/>
    </source>
</evidence>
<evidence type="ECO:0000256" key="12">
    <source>
        <dbReference type="ARBA" id="ARBA00022989"/>
    </source>
</evidence>
<dbReference type="SMART" id="SM00184">
    <property type="entry name" value="RING"/>
    <property type="match status" value="1"/>
</dbReference>
<dbReference type="PANTHER" id="PTHR22763:SF162">
    <property type="entry name" value="TRANSMEMBRANE E3 UBIQUITIN-PROTEIN LIGASE 1"/>
    <property type="match status" value="1"/>
</dbReference>
<evidence type="ECO:0000256" key="14">
    <source>
        <dbReference type="PROSITE-ProRule" id="PRU00175"/>
    </source>
</evidence>
<sequence>MKYLAIIIQARNNANNTGLSQEEMRRQITLLHLKFYGALMLSIVLIWYLGSNRSLCVLLLYSFWVPQIILNIMTESRKPMHPYYIYGMSITRSVAPIYVFAIRDNFLKEVNPDFPTEVQPVQMLVLWIAIQTAILRAQSKYGTRFMIPKRFLPPKYNYSRPIPASLLPASNSSASSSDIVELGETSPTRAGANGTTRNRRGGSNREETPCMSEDTIETNTLDCIICHNEIDTNDPQGYMLTPCDHIFHRQCLEQWMDVKMECPVCRNSLPAT</sequence>
<evidence type="ECO:0000259" key="17">
    <source>
        <dbReference type="PROSITE" id="PS50089"/>
    </source>
</evidence>
<dbReference type="SMART" id="SM00744">
    <property type="entry name" value="RINGv"/>
    <property type="match status" value="1"/>
</dbReference>
<organism evidence="18 19">
    <name type="scientific">Thalassiosira oceanica</name>
    <name type="common">Marine diatom</name>
    <dbReference type="NCBI Taxonomy" id="159749"/>
    <lineage>
        <taxon>Eukaryota</taxon>
        <taxon>Sar</taxon>
        <taxon>Stramenopiles</taxon>
        <taxon>Ochrophyta</taxon>
        <taxon>Bacillariophyta</taxon>
        <taxon>Coscinodiscophyceae</taxon>
        <taxon>Thalassiosirophycidae</taxon>
        <taxon>Thalassiosirales</taxon>
        <taxon>Thalassiosiraceae</taxon>
        <taxon>Thalassiosira</taxon>
    </lineage>
</organism>
<name>K0TNA2_THAOC</name>
<evidence type="ECO:0000256" key="16">
    <source>
        <dbReference type="SAM" id="Phobius"/>
    </source>
</evidence>
<dbReference type="Pfam" id="PF13639">
    <property type="entry name" value="zf-RING_2"/>
    <property type="match status" value="1"/>
</dbReference>
<keyword evidence="13 16" id="KW-0472">Membrane</keyword>
<dbReference type="eggNOG" id="KOG0828">
    <property type="taxonomic scope" value="Eukaryota"/>
</dbReference>
<evidence type="ECO:0000313" key="18">
    <source>
        <dbReference type="EMBL" id="EJK73332.1"/>
    </source>
</evidence>
<evidence type="ECO:0000256" key="6">
    <source>
        <dbReference type="ARBA" id="ARBA00022692"/>
    </source>
</evidence>
<feature type="region of interest" description="Disordered" evidence="15">
    <location>
        <begin position="182"/>
        <end position="210"/>
    </location>
</feature>
<comment type="subcellular location">
    <subcellularLocation>
        <location evidence="2">Endomembrane system</location>
        <topology evidence="2">Multi-pass membrane protein</topology>
    </subcellularLocation>
</comment>
<keyword evidence="12 16" id="KW-1133">Transmembrane helix</keyword>
<dbReference type="InterPro" id="IPR021319">
    <property type="entry name" value="DUF2921"/>
</dbReference>
<comment type="pathway">
    <text evidence="3">Protein modification; protein ubiquitination.</text>
</comment>
<dbReference type="PANTHER" id="PTHR22763">
    <property type="entry name" value="RING ZINC FINGER PROTEIN"/>
    <property type="match status" value="1"/>
</dbReference>
<dbReference type="PROSITE" id="PS50089">
    <property type="entry name" value="ZF_RING_2"/>
    <property type="match status" value="1"/>
</dbReference>
<gene>
    <name evidence="18" type="ORF">THAOC_05051</name>
</gene>
<dbReference type="InterPro" id="IPR011016">
    <property type="entry name" value="Znf_RING-CH"/>
</dbReference>
<evidence type="ECO:0000256" key="4">
    <source>
        <dbReference type="ARBA" id="ARBA00012483"/>
    </source>
</evidence>
<evidence type="ECO:0000256" key="1">
    <source>
        <dbReference type="ARBA" id="ARBA00000900"/>
    </source>
</evidence>
<evidence type="ECO:0000256" key="3">
    <source>
        <dbReference type="ARBA" id="ARBA00004906"/>
    </source>
</evidence>
<evidence type="ECO:0000256" key="10">
    <source>
        <dbReference type="ARBA" id="ARBA00022786"/>
    </source>
</evidence>
<evidence type="ECO:0000256" key="15">
    <source>
        <dbReference type="SAM" id="MobiDB-lite"/>
    </source>
</evidence>
<feature type="transmembrane region" description="Helical" evidence="16">
    <location>
        <begin position="30"/>
        <end position="49"/>
    </location>
</feature>
<keyword evidence="19" id="KW-1185">Reference proteome</keyword>
<keyword evidence="11" id="KW-0862">Zinc</keyword>
<keyword evidence="8" id="KW-0732">Signal</keyword>
<dbReference type="OrthoDB" id="9984778at2759"/>
<dbReference type="Gene3D" id="3.30.40.10">
    <property type="entry name" value="Zinc/RING finger domain, C3HC4 (zinc finger)"/>
    <property type="match status" value="1"/>
</dbReference>
<dbReference type="Pfam" id="PF11145">
    <property type="entry name" value="DUF2921"/>
    <property type="match status" value="1"/>
</dbReference>
<protein>
    <recommendedName>
        <fullName evidence="4">RING-type E3 ubiquitin transferase</fullName>
        <ecNumber evidence="4">2.3.2.27</ecNumber>
    </recommendedName>
</protein>
<evidence type="ECO:0000256" key="8">
    <source>
        <dbReference type="ARBA" id="ARBA00022729"/>
    </source>
</evidence>
<dbReference type="SUPFAM" id="SSF57850">
    <property type="entry name" value="RING/U-box"/>
    <property type="match status" value="1"/>
</dbReference>
<evidence type="ECO:0000256" key="2">
    <source>
        <dbReference type="ARBA" id="ARBA00004127"/>
    </source>
</evidence>
<dbReference type="InterPro" id="IPR013083">
    <property type="entry name" value="Znf_RING/FYVE/PHD"/>
</dbReference>